<proteinExistence type="predicted"/>
<protein>
    <recommendedName>
        <fullName evidence="3">Immunity protein 53 of polymorphic toxin system</fullName>
    </recommendedName>
</protein>
<evidence type="ECO:0008006" key="3">
    <source>
        <dbReference type="Google" id="ProtNLM"/>
    </source>
</evidence>
<keyword evidence="2" id="KW-1185">Reference proteome</keyword>
<evidence type="ECO:0000313" key="1">
    <source>
        <dbReference type="EMBL" id="MBD1364299.1"/>
    </source>
</evidence>
<gene>
    <name evidence="1" type="ORF">IDJ77_10810</name>
</gene>
<dbReference type="RefSeq" id="WP_191188968.1">
    <property type="nucleotide sequence ID" value="NZ_JACWMY010000005.1"/>
</dbReference>
<dbReference type="EMBL" id="JACWMY010000005">
    <property type="protein sequence ID" value="MBD1364299.1"/>
    <property type="molecule type" value="Genomic_DNA"/>
</dbReference>
<name>A0ABR7WPP6_9SPHI</name>
<dbReference type="Proteomes" id="UP000606600">
    <property type="component" value="Unassembled WGS sequence"/>
</dbReference>
<accession>A0ABR7WPP6</accession>
<sequence length="111" mass="12900">MSKYLELSFYTWRGIKKIIDLGDFSYGDWVVYEGSTPKYFVDVNTENKSDMIINSLINKGVETIESIISKINIEQGTKLHFANMPLFRLVKKEELIELDLPPLPVDWLKNI</sequence>
<comment type="caution">
    <text evidence="1">The sequence shown here is derived from an EMBL/GenBank/DDBJ whole genome shotgun (WGS) entry which is preliminary data.</text>
</comment>
<organism evidence="1 2">
    <name type="scientific">Mucilaginibacter pankratovii</name>
    <dbReference type="NCBI Taxonomy" id="2772110"/>
    <lineage>
        <taxon>Bacteria</taxon>
        <taxon>Pseudomonadati</taxon>
        <taxon>Bacteroidota</taxon>
        <taxon>Sphingobacteriia</taxon>
        <taxon>Sphingobacteriales</taxon>
        <taxon>Sphingobacteriaceae</taxon>
        <taxon>Mucilaginibacter</taxon>
    </lineage>
</organism>
<reference evidence="1 2" key="1">
    <citation type="submission" date="2020-09" db="EMBL/GenBank/DDBJ databases">
        <title>Novel species of Mucilaginibacter isolated from a glacier on the Tibetan Plateau.</title>
        <authorList>
            <person name="Liu Q."/>
            <person name="Xin Y.-H."/>
        </authorList>
    </citation>
    <scope>NUCLEOTIDE SEQUENCE [LARGE SCALE GENOMIC DNA]</scope>
    <source>
        <strain evidence="1 2">ZT4R22</strain>
    </source>
</reference>
<evidence type="ECO:0000313" key="2">
    <source>
        <dbReference type="Proteomes" id="UP000606600"/>
    </source>
</evidence>